<dbReference type="InterPro" id="IPR036412">
    <property type="entry name" value="HAD-like_sf"/>
</dbReference>
<dbReference type="SFLD" id="SFLDS00003">
    <property type="entry name" value="Haloacid_Dehalogenase"/>
    <property type="match status" value="1"/>
</dbReference>
<dbReference type="PANTHER" id="PTHR43316">
    <property type="entry name" value="HYDROLASE, HALOACID DELAHOGENASE-RELATED"/>
    <property type="match status" value="1"/>
</dbReference>
<dbReference type="InterPro" id="IPR006328">
    <property type="entry name" value="2-HAD"/>
</dbReference>
<dbReference type="NCBIfam" id="TIGR01493">
    <property type="entry name" value="HAD-SF-IA-v2"/>
    <property type="match status" value="1"/>
</dbReference>
<dbReference type="InterPro" id="IPR051540">
    <property type="entry name" value="S-2-haloacid_dehalogenase"/>
</dbReference>
<dbReference type="InterPro" id="IPR023214">
    <property type="entry name" value="HAD_sf"/>
</dbReference>
<dbReference type="AlphaFoldDB" id="A0A7C3H0G8"/>
<name>A0A7C3H0G8_9BACT</name>
<dbReference type="SFLD" id="SFLDG01129">
    <property type="entry name" value="C1.5:_HAD__Beta-PGM__Phosphata"/>
    <property type="match status" value="1"/>
</dbReference>
<dbReference type="SUPFAM" id="SSF56784">
    <property type="entry name" value="HAD-like"/>
    <property type="match status" value="1"/>
</dbReference>
<dbReference type="InterPro" id="IPR041492">
    <property type="entry name" value="HAD_2"/>
</dbReference>
<dbReference type="Pfam" id="PF13419">
    <property type="entry name" value="HAD_2"/>
    <property type="match status" value="1"/>
</dbReference>
<dbReference type="Proteomes" id="UP000886043">
    <property type="component" value="Unassembled WGS sequence"/>
</dbReference>
<dbReference type="Gene3D" id="1.10.150.750">
    <property type="match status" value="1"/>
</dbReference>
<sequence length="245" mass="28222">MDYFTLDSRGSKKAVSGGERKEFSFSWISFDCYGTLIDWEEGLLEALKPLLKRSSVEIEPLEVLRLYAELESRFERTYRPYREVLRWVLRGLAERLGFELHPAEEYLLAEALPGWRPFPEVNETLRSLRDQGLKLAIISNIDRDLIAETLKHFTVSFDLVVTAEEARSYKPDLRIFELMLEKIPVPKEQILHVGQSLFHDILPAKKLGLASCWVKRPGRDPYGATPRAEARPDFVISDLSELLAL</sequence>
<reference evidence="2" key="1">
    <citation type="journal article" date="2020" name="mSystems">
        <title>Genome- and Community-Level Interaction Insights into Carbon Utilization and Element Cycling Functions of Hydrothermarchaeota in Hydrothermal Sediment.</title>
        <authorList>
            <person name="Zhou Z."/>
            <person name="Liu Y."/>
            <person name="Xu W."/>
            <person name="Pan J."/>
            <person name="Luo Z.H."/>
            <person name="Li M."/>
        </authorList>
    </citation>
    <scope>NUCLEOTIDE SEQUENCE [LARGE SCALE GENOMIC DNA]</scope>
    <source>
        <strain evidence="2">HyVt-483</strain>
    </source>
</reference>
<dbReference type="Gene3D" id="3.40.50.1000">
    <property type="entry name" value="HAD superfamily/HAD-like"/>
    <property type="match status" value="1"/>
</dbReference>
<dbReference type="NCBIfam" id="TIGR01549">
    <property type="entry name" value="HAD-SF-IA-v1"/>
    <property type="match status" value="1"/>
</dbReference>
<dbReference type="PRINTS" id="PR00413">
    <property type="entry name" value="HADHALOGNASE"/>
</dbReference>
<dbReference type="InterPro" id="IPR006439">
    <property type="entry name" value="HAD-SF_hydro_IA"/>
</dbReference>
<evidence type="ECO:0000256" key="1">
    <source>
        <dbReference type="ARBA" id="ARBA00022801"/>
    </source>
</evidence>
<comment type="caution">
    <text evidence="2">The sequence shown here is derived from an EMBL/GenBank/DDBJ whole genome shotgun (WGS) entry which is preliminary data.</text>
</comment>
<keyword evidence="1" id="KW-0378">Hydrolase</keyword>
<proteinExistence type="predicted"/>
<dbReference type="EMBL" id="DRMH01000033">
    <property type="protein sequence ID" value="HFC97426.1"/>
    <property type="molecule type" value="Genomic_DNA"/>
</dbReference>
<organism evidence="2">
    <name type="scientific">Thermosulfurimonas dismutans</name>
    <dbReference type="NCBI Taxonomy" id="999894"/>
    <lineage>
        <taxon>Bacteria</taxon>
        <taxon>Pseudomonadati</taxon>
        <taxon>Thermodesulfobacteriota</taxon>
        <taxon>Thermodesulfobacteria</taxon>
        <taxon>Thermodesulfobacteriales</taxon>
        <taxon>Thermodesulfobacteriaceae</taxon>
        <taxon>Thermosulfurimonas</taxon>
    </lineage>
</organism>
<accession>A0A7C3H0G8</accession>
<dbReference type="CDD" id="cd02588">
    <property type="entry name" value="HAD_L2-DEX"/>
    <property type="match status" value="1"/>
</dbReference>
<gene>
    <name evidence="2" type="ORF">ENJ40_03065</name>
</gene>
<protein>
    <submittedName>
        <fullName evidence="2">Haloacid dehalogenase type II</fullName>
    </submittedName>
</protein>
<dbReference type="PANTHER" id="PTHR43316:SF9">
    <property type="entry name" value="ACID DEHALOGENASE, PUTATIVE (AFU_ORTHOLOGUE AFUA_6G14460)-RELATED"/>
    <property type="match status" value="1"/>
</dbReference>
<evidence type="ECO:0000313" key="2">
    <source>
        <dbReference type="EMBL" id="HFC97426.1"/>
    </source>
</evidence>
<dbReference type="NCBIfam" id="TIGR01428">
    <property type="entry name" value="HAD_type_II"/>
    <property type="match status" value="1"/>
</dbReference>
<dbReference type="GO" id="GO:0019120">
    <property type="term" value="F:hydrolase activity, acting on acid halide bonds, in C-halide compounds"/>
    <property type="evidence" value="ECO:0007669"/>
    <property type="project" value="InterPro"/>
</dbReference>